<dbReference type="InterPro" id="IPR001867">
    <property type="entry name" value="OmpR/PhoB-type_DNA-bd"/>
</dbReference>
<accession>A0A1G2G4N9</accession>
<dbReference type="GO" id="GO:0005829">
    <property type="term" value="C:cytosol"/>
    <property type="evidence" value="ECO:0007669"/>
    <property type="project" value="TreeGrafter"/>
</dbReference>
<dbReference type="Gene3D" id="3.40.50.2300">
    <property type="match status" value="1"/>
</dbReference>
<dbReference type="GO" id="GO:0006355">
    <property type="term" value="P:regulation of DNA-templated transcription"/>
    <property type="evidence" value="ECO:0007669"/>
    <property type="project" value="InterPro"/>
</dbReference>
<dbReference type="GO" id="GO:0000156">
    <property type="term" value="F:phosphorelay response regulator activity"/>
    <property type="evidence" value="ECO:0007669"/>
    <property type="project" value="TreeGrafter"/>
</dbReference>
<evidence type="ECO:0000313" key="10">
    <source>
        <dbReference type="EMBL" id="OGZ45157.1"/>
    </source>
</evidence>
<dbReference type="InterPro" id="IPR001789">
    <property type="entry name" value="Sig_transdc_resp-reg_receiver"/>
</dbReference>
<feature type="non-terminal residue" evidence="10">
    <location>
        <position position="231"/>
    </location>
</feature>
<evidence type="ECO:0000256" key="3">
    <source>
        <dbReference type="ARBA" id="ARBA00023015"/>
    </source>
</evidence>
<keyword evidence="5" id="KW-0804">Transcription</keyword>
<dbReference type="InterPro" id="IPR039420">
    <property type="entry name" value="WalR-like"/>
</dbReference>
<dbReference type="GO" id="GO:0000976">
    <property type="term" value="F:transcription cis-regulatory region binding"/>
    <property type="evidence" value="ECO:0007669"/>
    <property type="project" value="TreeGrafter"/>
</dbReference>
<evidence type="ECO:0000313" key="11">
    <source>
        <dbReference type="Proteomes" id="UP000177785"/>
    </source>
</evidence>
<comment type="caution">
    <text evidence="10">The sequence shown here is derived from an EMBL/GenBank/DDBJ whole genome shotgun (WGS) entry which is preliminary data.</text>
</comment>
<keyword evidence="4 7" id="KW-0238">DNA-binding</keyword>
<evidence type="ECO:0000259" key="8">
    <source>
        <dbReference type="PROSITE" id="PS50110"/>
    </source>
</evidence>
<organism evidence="10 11">
    <name type="scientific">Candidatus Ryanbacteria bacterium RIFCSPHIGHO2_01_FULL_48_27</name>
    <dbReference type="NCBI Taxonomy" id="1802115"/>
    <lineage>
        <taxon>Bacteria</taxon>
        <taxon>Candidatus Ryaniibacteriota</taxon>
    </lineage>
</organism>
<evidence type="ECO:0000256" key="4">
    <source>
        <dbReference type="ARBA" id="ARBA00023125"/>
    </source>
</evidence>
<keyword evidence="1 6" id="KW-0597">Phosphoprotein</keyword>
<dbReference type="PANTHER" id="PTHR48111:SF22">
    <property type="entry name" value="REGULATOR OF RPOS"/>
    <property type="match status" value="1"/>
</dbReference>
<protein>
    <recommendedName>
        <fullName evidence="12">DNA-binding response regulator</fullName>
    </recommendedName>
</protein>
<reference evidence="10 11" key="1">
    <citation type="journal article" date="2016" name="Nat. Commun.">
        <title>Thousands of microbial genomes shed light on interconnected biogeochemical processes in an aquifer system.</title>
        <authorList>
            <person name="Anantharaman K."/>
            <person name="Brown C.T."/>
            <person name="Hug L.A."/>
            <person name="Sharon I."/>
            <person name="Castelle C.J."/>
            <person name="Probst A.J."/>
            <person name="Thomas B.C."/>
            <person name="Singh A."/>
            <person name="Wilkins M.J."/>
            <person name="Karaoz U."/>
            <person name="Brodie E.L."/>
            <person name="Williams K.H."/>
            <person name="Hubbard S.S."/>
            <person name="Banfield J.F."/>
        </authorList>
    </citation>
    <scope>NUCLEOTIDE SEQUENCE [LARGE SCALE GENOMIC DNA]</scope>
</reference>
<feature type="domain" description="Response regulatory" evidence="8">
    <location>
        <begin position="2"/>
        <end position="118"/>
    </location>
</feature>
<proteinExistence type="predicted"/>
<dbReference type="Pfam" id="PF00486">
    <property type="entry name" value="Trans_reg_C"/>
    <property type="match status" value="1"/>
</dbReference>
<dbReference type="PROSITE" id="PS51755">
    <property type="entry name" value="OMPR_PHOB"/>
    <property type="match status" value="1"/>
</dbReference>
<dbReference type="SMART" id="SM00448">
    <property type="entry name" value="REC"/>
    <property type="match status" value="1"/>
</dbReference>
<dbReference type="FunFam" id="1.10.10.10:FF:000005">
    <property type="entry name" value="Two-component system response regulator"/>
    <property type="match status" value="1"/>
</dbReference>
<evidence type="ECO:0000256" key="5">
    <source>
        <dbReference type="ARBA" id="ARBA00023163"/>
    </source>
</evidence>
<sequence>MRLLIVEDDEKLAAALKKGLEGRGFAVDWIDDGEKAYKRILLYRKDYDLIILDLMLPGMSGADIAKNARKEGVSTPIIVLTSRHELDQKVDLLYGGADDYVEKPFSFDELAARINSVMRRPVLSQPAVLKVGPIEMDTGTRAVRKNGKPISLTLKEFSILECFMREPNKVLSRENLIDHVWDFNSLSLSNVLDVHMKNIRKKLHDGEDGDRFFQTVRGVGYKMAEPNRDMS</sequence>
<evidence type="ECO:0000259" key="9">
    <source>
        <dbReference type="PROSITE" id="PS51755"/>
    </source>
</evidence>
<dbReference type="CDD" id="cd00383">
    <property type="entry name" value="trans_reg_C"/>
    <property type="match status" value="1"/>
</dbReference>
<dbReference type="Proteomes" id="UP000177785">
    <property type="component" value="Unassembled WGS sequence"/>
</dbReference>
<dbReference type="EMBL" id="MHNL01000008">
    <property type="protein sequence ID" value="OGZ45157.1"/>
    <property type="molecule type" value="Genomic_DNA"/>
</dbReference>
<dbReference type="InterPro" id="IPR011006">
    <property type="entry name" value="CheY-like_superfamily"/>
</dbReference>
<dbReference type="PROSITE" id="PS50110">
    <property type="entry name" value="RESPONSE_REGULATORY"/>
    <property type="match status" value="1"/>
</dbReference>
<evidence type="ECO:0008006" key="12">
    <source>
        <dbReference type="Google" id="ProtNLM"/>
    </source>
</evidence>
<dbReference type="SUPFAM" id="SSF52172">
    <property type="entry name" value="CheY-like"/>
    <property type="match status" value="1"/>
</dbReference>
<keyword evidence="2" id="KW-0902">Two-component regulatory system</keyword>
<gene>
    <name evidence="10" type="ORF">A2756_01690</name>
</gene>
<dbReference type="PANTHER" id="PTHR48111">
    <property type="entry name" value="REGULATOR OF RPOS"/>
    <property type="match status" value="1"/>
</dbReference>
<keyword evidence="3" id="KW-0805">Transcription regulation</keyword>
<dbReference type="GO" id="GO:0032993">
    <property type="term" value="C:protein-DNA complex"/>
    <property type="evidence" value="ECO:0007669"/>
    <property type="project" value="TreeGrafter"/>
</dbReference>
<feature type="DNA-binding region" description="OmpR/PhoB-type" evidence="7">
    <location>
        <begin position="126"/>
        <end position="225"/>
    </location>
</feature>
<evidence type="ECO:0000256" key="2">
    <source>
        <dbReference type="ARBA" id="ARBA00023012"/>
    </source>
</evidence>
<dbReference type="InterPro" id="IPR036388">
    <property type="entry name" value="WH-like_DNA-bd_sf"/>
</dbReference>
<dbReference type="STRING" id="1802115.A2756_01690"/>
<dbReference type="AlphaFoldDB" id="A0A1G2G4N9"/>
<evidence type="ECO:0000256" key="6">
    <source>
        <dbReference type="PROSITE-ProRule" id="PRU00169"/>
    </source>
</evidence>
<dbReference type="FunFam" id="3.40.50.2300:FF:000002">
    <property type="entry name" value="DNA-binding response regulator PhoP"/>
    <property type="match status" value="1"/>
</dbReference>
<dbReference type="Pfam" id="PF00072">
    <property type="entry name" value="Response_reg"/>
    <property type="match status" value="1"/>
</dbReference>
<name>A0A1G2G4N9_9BACT</name>
<dbReference type="Gene3D" id="1.10.10.10">
    <property type="entry name" value="Winged helix-like DNA-binding domain superfamily/Winged helix DNA-binding domain"/>
    <property type="match status" value="1"/>
</dbReference>
<evidence type="ECO:0000256" key="1">
    <source>
        <dbReference type="ARBA" id="ARBA00022553"/>
    </source>
</evidence>
<feature type="domain" description="OmpR/PhoB-type" evidence="9">
    <location>
        <begin position="126"/>
        <end position="225"/>
    </location>
</feature>
<evidence type="ECO:0000256" key="7">
    <source>
        <dbReference type="PROSITE-ProRule" id="PRU01091"/>
    </source>
</evidence>
<dbReference type="SMART" id="SM00862">
    <property type="entry name" value="Trans_reg_C"/>
    <property type="match status" value="1"/>
</dbReference>
<feature type="modified residue" description="4-aspartylphosphate" evidence="6">
    <location>
        <position position="53"/>
    </location>
</feature>